<sequence>METTFLVYATAQPSWPNPGGTLEANDQREINWDWQKRGYRAGSKIMVKKG</sequence>
<gene>
    <name evidence="1" type="ORF">V1286_001727</name>
</gene>
<accession>A0ABU8B870</accession>
<dbReference type="Proteomes" id="UP001364224">
    <property type="component" value="Unassembled WGS sequence"/>
</dbReference>
<keyword evidence="2" id="KW-1185">Reference proteome</keyword>
<name>A0ABU8B870_9BRAD</name>
<reference evidence="1 2" key="1">
    <citation type="submission" date="2024-02" db="EMBL/GenBank/DDBJ databases">
        <title>Adaptive strategies in a cosmopolitan and abundant soil bacterium.</title>
        <authorList>
            <person name="Carini P."/>
        </authorList>
    </citation>
    <scope>NUCLEOTIDE SEQUENCE [LARGE SCALE GENOMIC DNA]</scope>
    <source>
        <strain evidence="1 2">AZCC 1608</strain>
    </source>
</reference>
<comment type="caution">
    <text evidence="1">The sequence shown here is derived from an EMBL/GenBank/DDBJ whole genome shotgun (WGS) entry which is preliminary data.</text>
</comment>
<evidence type="ECO:0000313" key="2">
    <source>
        <dbReference type="Proteomes" id="UP001364224"/>
    </source>
</evidence>
<organism evidence="1 2">
    <name type="scientific">Bradyrhizobium algeriense</name>
    <dbReference type="NCBI Taxonomy" id="634784"/>
    <lineage>
        <taxon>Bacteria</taxon>
        <taxon>Pseudomonadati</taxon>
        <taxon>Pseudomonadota</taxon>
        <taxon>Alphaproteobacteria</taxon>
        <taxon>Hyphomicrobiales</taxon>
        <taxon>Nitrobacteraceae</taxon>
        <taxon>Bradyrhizobium</taxon>
    </lineage>
</organism>
<dbReference type="RefSeq" id="WP_334478877.1">
    <property type="nucleotide sequence ID" value="NZ_JAZHRV010000001.1"/>
</dbReference>
<evidence type="ECO:0000313" key="1">
    <source>
        <dbReference type="EMBL" id="MEH2554198.1"/>
    </source>
</evidence>
<protein>
    <submittedName>
        <fullName evidence="1">Uncharacterized protein</fullName>
    </submittedName>
</protein>
<dbReference type="EMBL" id="JAZHRV010000001">
    <property type="protein sequence ID" value="MEH2554198.1"/>
    <property type="molecule type" value="Genomic_DNA"/>
</dbReference>
<proteinExistence type="predicted"/>